<dbReference type="PANTHER" id="PTHR43178:SF5">
    <property type="entry name" value="LIPOAMIDE ACYLTRANSFERASE COMPONENT OF BRANCHED-CHAIN ALPHA-KETO ACID DEHYDROGENASE COMPLEX, MITOCHONDRIAL"/>
    <property type="match status" value="1"/>
</dbReference>
<keyword evidence="7" id="KW-1185">Reference proteome</keyword>
<dbReference type="SUPFAM" id="SSF51230">
    <property type="entry name" value="Single hybrid motif"/>
    <property type="match status" value="1"/>
</dbReference>
<dbReference type="InterPro" id="IPR011053">
    <property type="entry name" value="Single_hybrid_motif"/>
</dbReference>
<dbReference type="Gene3D" id="2.40.50.100">
    <property type="match status" value="1"/>
</dbReference>
<evidence type="ECO:0000256" key="1">
    <source>
        <dbReference type="ARBA" id="ARBA00001938"/>
    </source>
</evidence>
<reference evidence="6 7" key="1">
    <citation type="submission" date="2020-08" db="EMBL/GenBank/DDBJ databases">
        <title>Genomic Encyclopedia of Type Strains, Phase IV (KMG-IV): sequencing the most valuable type-strain genomes for metagenomic binning, comparative biology and taxonomic classification.</title>
        <authorList>
            <person name="Goeker M."/>
        </authorList>
    </citation>
    <scope>NUCLEOTIDE SEQUENCE [LARGE SCALE GENOMIC DNA]</scope>
    <source>
        <strain evidence="6 7">DSM 25966</strain>
    </source>
</reference>
<dbReference type="PANTHER" id="PTHR43178">
    <property type="entry name" value="DIHYDROLIPOAMIDE ACETYLTRANSFERASE COMPONENT OF PYRUVATE DEHYDROGENASE COMPLEX"/>
    <property type="match status" value="1"/>
</dbReference>
<keyword evidence="3 6" id="KW-0808">Transferase</keyword>
<dbReference type="RefSeq" id="WP_183399426.1">
    <property type="nucleotide sequence ID" value="NZ_JACIDS010000003.1"/>
</dbReference>
<dbReference type="Pfam" id="PF00364">
    <property type="entry name" value="Biotin_lipoyl"/>
    <property type="match status" value="1"/>
</dbReference>
<keyword evidence="4 6" id="KW-0012">Acyltransferase</keyword>
<protein>
    <submittedName>
        <fullName evidence="6">Pyruvate/2-oxoglutarate dehydrogenase complex dihydrolipoamide acyltransferase (E2) component</fullName>
    </submittedName>
</protein>
<dbReference type="GO" id="GO:0005737">
    <property type="term" value="C:cytoplasm"/>
    <property type="evidence" value="ECO:0007669"/>
    <property type="project" value="TreeGrafter"/>
</dbReference>
<dbReference type="CDD" id="cd06849">
    <property type="entry name" value="lipoyl_domain"/>
    <property type="match status" value="1"/>
</dbReference>
<name>A0A840ANB7_9HYPH</name>
<dbReference type="EMBL" id="JACIDS010000003">
    <property type="protein sequence ID" value="MBB3931820.1"/>
    <property type="molecule type" value="Genomic_DNA"/>
</dbReference>
<evidence type="ECO:0000256" key="2">
    <source>
        <dbReference type="ARBA" id="ARBA00011484"/>
    </source>
</evidence>
<dbReference type="PROSITE" id="PS50968">
    <property type="entry name" value="BIOTINYL_LIPOYL"/>
    <property type="match status" value="1"/>
</dbReference>
<comment type="caution">
    <text evidence="6">The sequence shown here is derived from an EMBL/GenBank/DDBJ whole genome shotgun (WGS) entry which is preliminary data.</text>
</comment>
<dbReference type="InterPro" id="IPR050743">
    <property type="entry name" value="2-oxoacid_DH_E2_comp"/>
</dbReference>
<organism evidence="6 7">
    <name type="scientific">Kaistia hirudinis</name>
    <dbReference type="NCBI Taxonomy" id="1293440"/>
    <lineage>
        <taxon>Bacteria</taxon>
        <taxon>Pseudomonadati</taxon>
        <taxon>Pseudomonadota</taxon>
        <taxon>Alphaproteobacteria</taxon>
        <taxon>Hyphomicrobiales</taxon>
        <taxon>Kaistiaceae</taxon>
        <taxon>Kaistia</taxon>
    </lineage>
</organism>
<evidence type="ECO:0000313" key="7">
    <source>
        <dbReference type="Proteomes" id="UP000553963"/>
    </source>
</evidence>
<comment type="cofactor">
    <cofactor evidence="1">
        <name>(R)-lipoate</name>
        <dbReference type="ChEBI" id="CHEBI:83088"/>
    </cofactor>
</comment>
<evidence type="ECO:0000256" key="4">
    <source>
        <dbReference type="ARBA" id="ARBA00023315"/>
    </source>
</evidence>
<dbReference type="GO" id="GO:0016407">
    <property type="term" value="F:acetyltransferase activity"/>
    <property type="evidence" value="ECO:0007669"/>
    <property type="project" value="TreeGrafter"/>
</dbReference>
<sequence>MDIPLLMPQLGNETTEAELTEWLKAVGDAVTEGEQILVVTTTKLSMEIEAPASGTIKEIVVPEGDLAEIGATLAIISTE</sequence>
<dbReference type="InterPro" id="IPR000089">
    <property type="entry name" value="Biotin_lipoyl"/>
</dbReference>
<proteinExistence type="predicted"/>
<gene>
    <name evidence="6" type="ORF">GGR25_002870</name>
</gene>
<accession>A0A840ANB7</accession>
<keyword evidence="6" id="KW-0670">Pyruvate</keyword>
<evidence type="ECO:0000313" key="6">
    <source>
        <dbReference type="EMBL" id="MBB3931820.1"/>
    </source>
</evidence>
<feature type="domain" description="Lipoyl-binding" evidence="5">
    <location>
        <begin position="2"/>
        <end position="77"/>
    </location>
</feature>
<evidence type="ECO:0000259" key="5">
    <source>
        <dbReference type="PROSITE" id="PS50968"/>
    </source>
</evidence>
<dbReference type="AlphaFoldDB" id="A0A840ANB7"/>
<comment type="subunit">
    <text evidence="2">Forms a 24-polypeptide structural core with octahedral symmetry.</text>
</comment>
<evidence type="ECO:0000256" key="3">
    <source>
        <dbReference type="ARBA" id="ARBA00022679"/>
    </source>
</evidence>
<dbReference type="Proteomes" id="UP000553963">
    <property type="component" value="Unassembled WGS sequence"/>
</dbReference>
<dbReference type="GO" id="GO:0031405">
    <property type="term" value="F:lipoic acid binding"/>
    <property type="evidence" value="ECO:0007669"/>
    <property type="project" value="TreeGrafter"/>
</dbReference>